<proteinExistence type="predicted"/>
<dbReference type="InterPro" id="IPR006311">
    <property type="entry name" value="TAT_signal"/>
</dbReference>
<evidence type="ECO:0000256" key="1">
    <source>
        <dbReference type="ARBA" id="ARBA00002494"/>
    </source>
</evidence>
<reference evidence="12" key="1">
    <citation type="journal article" date="2019" name="Int. J. Syst. Evol. Microbiol.">
        <title>The Global Catalogue of Microorganisms (GCM) 10K type strain sequencing project: providing services to taxonomists for standard genome sequencing and annotation.</title>
        <authorList>
            <consortium name="The Broad Institute Genomics Platform"/>
            <consortium name="The Broad Institute Genome Sequencing Center for Infectious Disease"/>
            <person name="Wu L."/>
            <person name="Ma J."/>
        </authorList>
    </citation>
    <scope>NUCLEOTIDE SEQUENCE [LARGE SCALE GENOMIC DNA]</scope>
    <source>
        <strain evidence="12">JCM 17808</strain>
    </source>
</reference>
<evidence type="ECO:0000256" key="4">
    <source>
        <dbReference type="ARBA" id="ARBA00022723"/>
    </source>
</evidence>
<keyword evidence="12" id="KW-1185">Reference proteome</keyword>
<dbReference type="RefSeq" id="WP_137318568.1">
    <property type="nucleotide sequence ID" value="NZ_BAABGL010000002.1"/>
</dbReference>
<gene>
    <name evidence="11" type="ORF">GCM10023167_01910</name>
</gene>
<keyword evidence="3" id="KW-0001">2Fe-2S</keyword>
<evidence type="ECO:0000259" key="10">
    <source>
        <dbReference type="PROSITE" id="PS51296"/>
    </source>
</evidence>
<evidence type="ECO:0000313" key="12">
    <source>
        <dbReference type="Proteomes" id="UP001500642"/>
    </source>
</evidence>
<dbReference type="CDD" id="cd03467">
    <property type="entry name" value="Rieske"/>
    <property type="match status" value="1"/>
</dbReference>
<keyword evidence="6" id="KW-0411">Iron-sulfur</keyword>
<dbReference type="Pfam" id="PF00355">
    <property type="entry name" value="Rieske"/>
    <property type="match status" value="1"/>
</dbReference>
<dbReference type="InterPro" id="IPR017941">
    <property type="entry name" value="Rieske_2Fe-2S"/>
</dbReference>
<protein>
    <recommendedName>
        <fullName evidence="2">Cytochrome bc1 complex Rieske iron-sulfur subunit</fullName>
    </recommendedName>
    <alternativeName>
        <fullName evidence="8">Cytochrome bc1 reductase complex subunit QcrA</fullName>
    </alternativeName>
</protein>
<dbReference type="PROSITE" id="PS51257">
    <property type="entry name" value="PROKAR_LIPOPROTEIN"/>
    <property type="match status" value="1"/>
</dbReference>
<evidence type="ECO:0000256" key="7">
    <source>
        <dbReference type="ARBA" id="ARBA00023157"/>
    </source>
</evidence>
<evidence type="ECO:0000256" key="9">
    <source>
        <dbReference type="ARBA" id="ARBA00034078"/>
    </source>
</evidence>
<feature type="domain" description="Rieske" evidence="10">
    <location>
        <begin position="41"/>
        <end position="132"/>
    </location>
</feature>
<dbReference type="NCBIfam" id="TIGR01409">
    <property type="entry name" value="TAT_signal_seq"/>
    <property type="match status" value="1"/>
</dbReference>
<evidence type="ECO:0000256" key="3">
    <source>
        <dbReference type="ARBA" id="ARBA00022714"/>
    </source>
</evidence>
<dbReference type="PRINTS" id="PR00162">
    <property type="entry name" value="RIESKE"/>
</dbReference>
<dbReference type="PROSITE" id="PS51318">
    <property type="entry name" value="TAT"/>
    <property type="match status" value="1"/>
</dbReference>
<dbReference type="PANTHER" id="PTHR10134">
    <property type="entry name" value="CYTOCHROME B-C1 COMPLEX SUBUNIT RIESKE, MITOCHONDRIAL"/>
    <property type="match status" value="1"/>
</dbReference>
<dbReference type="SUPFAM" id="SSF50022">
    <property type="entry name" value="ISP domain"/>
    <property type="match status" value="1"/>
</dbReference>
<keyword evidence="7" id="KW-1015">Disulfide bond</keyword>
<sequence>MIRQPNRRRVIQAAAVTGGLAGVGLTAACSSDDSGGESSPTLTVAASEVPVGSGLVLDNTYAVVQPTAGDFRAYTAICPHQGCTVREITETEIICPCHSSRFSTADGTVMSGPTDVPLKEAQVTEADGQLTIGPAS</sequence>
<dbReference type="Gene3D" id="2.102.10.10">
    <property type="entry name" value="Rieske [2Fe-2S] iron-sulphur domain"/>
    <property type="match status" value="1"/>
</dbReference>
<comment type="caution">
    <text evidence="11">The sequence shown here is derived from an EMBL/GenBank/DDBJ whole genome shotgun (WGS) entry which is preliminary data.</text>
</comment>
<comment type="function">
    <text evidence="1">Iron-sulfur subunit of the cytochrome bc1 complex, an essential component of the respiratory electron transport chain required for ATP synthesis. The bc1 complex catalyzes the oxidation of menaquinol and the reduction of cytochrome c in the respiratory chain. The bc1 complex operates through a Q-cycle mechanism that couples electron transfer to generation of the proton gradient that drives ATP synthesis.</text>
</comment>
<keyword evidence="5" id="KW-0408">Iron</keyword>
<evidence type="ECO:0000256" key="5">
    <source>
        <dbReference type="ARBA" id="ARBA00023004"/>
    </source>
</evidence>
<evidence type="ECO:0000256" key="2">
    <source>
        <dbReference type="ARBA" id="ARBA00015816"/>
    </source>
</evidence>
<evidence type="ECO:0000313" key="11">
    <source>
        <dbReference type="EMBL" id="GAA4382886.1"/>
    </source>
</evidence>
<dbReference type="InterPro" id="IPR005805">
    <property type="entry name" value="Rieske_Fe-S_prot_C"/>
</dbReference>
<dbReference type="InterPro" id="IPR036922">
    <property type="entry name" value="Rieske_2Fe-2S_sf"/>
</dbReference>
<dbReference type="InterPro" id="IPR019546">
    <property type="entry name" value="TAT_signal_bac_arc"/>
</dbReference>
<accession>A0ABP8J1G9</accession>
<comment type="cofactor">
    <cofactor evidence="9">
        <name>[2Fe-2S] cluster</name>
        <dbReference type="ChEBI" id="CHEBI:190135"/>
    </cofactor>
</comment>
<organism evidence="11 12">
    <name type="scientific">Brevibacterium pityocampae</name>
    <dbReference type="NCBI Taxonomy" id="506594"/>
    <lineage>
        <taxon>Bacteria</taxon>
        <taxon>Bacillati</taxon>
        <taxon>Actinomycetota</taxon>
        <taxon>Actinomycetes</taxon>
        <taxon>Micrococcales</taxon>
        <taxon>Brevibacteriaceae</taxon>
        <taxon>Brevibacterium</taxon>
    </lineage>
</organism>
<keyword evidence="4" id="KW-0479">Metal-binding</keyword>
<evidence type="ECO:0000256" key="8">
    <source>
        <dbReference type="ARBA" id="ARBA00029586"/>
    </source>
</evidence>
<name>A0ABP8J1G9_9MICO</name>
<dbReference type="InterPro" id="IPR014349">
    <property type="entry name" value="Rieske_Fe-S_prot"/>
</dbReference>
<evidence type="ECO:0000256" key="6">
    <source>
        <dbReference type="ARBA" id="ARBA00023014"/>
    </source>
</evidence>
<dbReference type="PROSITE" id="PS51296">
    <property type="entry name" value="RIESKE"/>
    <property type="match status" value="1"/>
</dbReference>
<dbReference type="Proteomes" id="UP001500642">
    <property type="component" value="Unassembled WGS sequence"/>
</dbReference>
<dbReference type="EMBL" id="BAABGL010000002">
    <property type="protein sequence ID" value="GAA4382886.1"/>
    <property type="molecule type" value="Genomic_DNA"/>
</dbReference>